<evidence type="ECO:0000313" key="5">
    <source>
        <dbReference type="EMBL" id="CAE8604448.1"/>
    </source>
</evidence>
<dbReference type="Proteomes" id="UP000654075">
    <property type="component" value="Unassembled WGS sequence"/>
</dbReference>
<keyword evidence="6" id="KW-1185">Reference proteome</keyword>
<keyword evidence="3" id="KW-1133">Transmembrane helix</keyword>
<dbReference type="Pfam" id="PF00566">
    <property type="entry name" value="RabGAP-TBC"/>
    <property type="match status" value="1"/>
</dbReference>
<accession>A0A813EX41</accession>
<keyword evidence="3" id="KW-0812">Transmembrane</keyword>
<dbReference type="InterPro" id="IPR045913">
    <property type="entry name" value="TBC20/Gyp8-like"/>
</dbReference>
<dbReference type="PROSITE" id="PS50086">
    <property type="entry name" value="TBC_RABGAP"/>
    <property type="match status" value="1"/>
</dbReference>
<gene>
    <name evidence="5" type="ORF">PGLA1383_LOCUS22609</name>
</gene>
<feature type="domain" description="Rab-GAP TBC" evidence="4">
    <location>
        <begin position="53"/>
        <end position="252"/>
    </location>
</feature>
<evidence type="ECO:0000256" key="3">
    <source>
        <dbReference type="SAM" id="Phobius"/>
    </source>
</evidence>
<dbReference type="GO" id="GO:0005789">
    <property type="term" value="C:endoplasmic reticulum membrane"/>
    <property type="evidence" value="ECO:0007669"/>
    <property type="project" value="TreeGrafter"/>
</dbReference>
<name>A0A813EX41_POLGL</name>
<evidence type="ECO:0000256" key="2">
    <source>
        <dbReference type="SAM" id="MobiDB-lite"/>
    </source>
</evidence>
<dbReference type="GO" id="GO:0005096">
    <property type="term" value="F:GTPase activator activity"/>
    <property type="evidence" value="ECO:0007669"/>
    <property type="project" value="UniProtKB-KW"/>
</dbReference>
<dbReference type="SUPFAM" id="SSF47923">
    <property type="entry name" value="Ypt/Rab-GAP domain of gyp1p"/>
    <property type="match status" value="2"/>
</dbReference>
<feature type="compositionally biased region" description="Basic residues" evidence="2">
    <location>
        <begin position="1"/>
        <end position="13"/>
    </location>
</feature>
<dbReference type="Gene3D" id="1.10.472.80">
    <property type="entry name" value="Ypt/Rab-GAP domain of gyp1p, domain 3"/>
    <property type="match status" value="1"/>
</dbReference>
<sequence length="423" mass="47143">MAPHSTKGRRRPQHAQGRTSQTPEQEQVRAVQAALAARDFAALQELAFSRFGFCSCELRRAVWQFLLGVNPEKGIDSSWRKLLADVDQDVLDGKEARVMQADVQRSVYTWDVHSGIRKSARSQKREQLLDVMLAILRQHPGKLSYFQGFHDIALVFLEVGTPSQAFHMVERLALFHLSDQLCCPFDKGLIPLLGLLFCLLERVDAAVATALREADCAELHFAVPWVLTWFAHSLPRLHEQVMRLFDCLLASHPAMLLYFAAALLLHHRDTILTTEREMPEMVSALQKLPLGSLDADEWASKARQLAKQVPPEELLRRLPPAVRLALPSTSPLFHFPHPWMVSAGKASAEKDLSALAPIYRGGSSGLAVRRSYGGALLDNRSWGLLLVGGLFSSGFGLALRTLCLPGTLTGSLWRWLGPRKAKK</sequence>
<evidence type="ECO:0000313" key="6">
    <source>
        <dbReference type="Proteomes" id="UP000654075"/>
    </source>
</evidence>
<dbReference type="OrthoDB" id="313290at2759"/>
<dbReference type="InterPro" id="IPR035969">
    <property type="entry name" value="Rab-GAP_TBC_sf"/>
</dbReference>
<dbReference type="OMA" id="VYMFAQI"/>
<comment type="caution">
    <text evidence="5">The sequence shown here is derived from an EMBL/GenBank/DDBJ whole genome shotgun (WGS) entry which is preliminary data.</text>
</comment>
<dbReference type="AlphaFoldDB" id="A0A813EX41"/>
<proteinExistence type="predicted"/>
<feature type="transmembrane region" description="Helical" evidence="3">
    <location>
        <begin position="382"/>
        <end position="413"/>
    </location>
</feature>
<dbReference type="Gene3D" id="1.10.8.1310">
    <property type="match status" value="1"/>
</dbReference>
<dbReference type="GO" id="GO:0006888">
    <property type="term" value="P:endoplasmic reticulum to Golgi vesicle-mediated transport"/>
    <property type="evidence" value="ECO:0007669"/>
    <property type="project" value="TreeGrafter"/>
</dbReference>
<keyword evidence="1" id="KW-0343">GTPase activation</keyword>
<evidence type="ECO:0000259" key="4">
    <source>
        <dbReference type="PROSITE" id="PS50086"/>
    </source>
</evidence>
<organism evidence="5 6">
    <name type="scientific">Polarella glacialis</name>
    <name type="common">Dinoflagellate</name>
    <dbReference type="NCBI Taxonomy" id="89957"/>
    <lineage>
        <taxon>Eukaryota</taxon>
        <taxon>Sar</taxon>
        <taxon>Alveolata</taxon>
        <taxon>Dinophyceae</taxon>
        <taxon>Suessiales</taxon>
        <taxon>Suessiaceae</taxon>
        <taxon>Polarella</taxon>
    </lineage>
</organism>
<protein>
    <recommendedName>
        <fullName evidence="4">Rab-GAP TBC domain-containing protein</fullName>
    </recommendedName>
</protein>
<feature type="region of interest" description="Disordered" evidence="2">
    <location>
        <begin position="1"/>
        <end position="25"/>
    </location>
</feature>
<dbReference type="InterPro" id="IPR000195">
    <property type="entry name" value="Rab-GAP-TBC_dom"/>
</dbReference>
<dbReference type="PANTHER" id="PTHR20913">
    <property type="entry name" value="TBC1 DOMAIN FAMILY MEMBER 20/GTPASE"/>
    <property type="match status" value="1"/>
</dbReference>
<reference evidence="5" key="1">
    <citation type="submission" date="2021-02" db="EMBL/GenBank/DDBJ databases">
        <authorList>
            <person name="Dougan E. K."/>
            <person name="Rhodes N."/>
            <person name="Thang M."/>
            <person name="Chan C."/>
        </authorList>
    </citation>
    <scope>NUCLEOTIDE SEQUENCE</scope>
</reference>
<dbReference type="PANTHER" id="PTHR20913:SF7">
    <property type="entry name" value="RE60063P"/>
    <property type="match status" value="1"/>
</dbReference>
<evidence type="ECO:0000256" key="1">
    <source>
        <dbReference type="ARBA" id="ARBA00022468"/>
    </source>
</evidence>
<dbReference type="EMBL" id="CAJNNV010016459">
    <property type="protein sequence ID" value="CAE8604448.1"/>
    <property type="molecule type" value="Genomic_DNA"/>
</dbReference>
<dbReference type="SMART" id="SM00164">
    <property type="entry name" value="TBC"/>
    <property type="match status" value="1"/>
</dbReference>
<keyword evidence="3" id="KW-0472">Membrane</keyword>